<dbReference type="InterPro" id="IPR020899">
    <property type="entry name" value="Arg_repress_C"/>
</dbReference>
<evidence type="ECO:0000259" key="10">
    <source>
        <dbReference type="Pfam" id="PF02863"/>
    </source>
</evidence>
<organism evidence="11 12">
    <name type="scientific">Ruminococcus difficilis</name>
    <dbReference type="NCBI Taxonomy" id="2763069"/>
    <lineage>
        <taxon>Bacteria</taxon>
        <taxon>Bacillati</taxon>
        <taxon>Bacillota</taxon>
        <taxon>Clostridia</taxon>
        <taxon>Eubacteriales</taxon>
        <taxon>Oscillospiraceae</taxon>
        <taxon>Ruminococcus</taxon>
    </lineage>
</organism>
<evidence type="ECO:0000313" key="12">
    <source>
        <dbReference type="Proteomes" id="UP000633365"/>
    </source>
</evidence>
<evidence type="ECO:0000256" key="3">
    <source>
        <dbReference type="ARBA" id="ARBA00022490"/>
    </source>
</evidence>
<evidence type="ECO:0000259" key="9">
    <source>
        <dbReference type="Pfam" id="PF01316"/>
    </source>
</evidence>
<keyword evidence="3 7" id="KW-0963">Cytoplasm</keyword>
<feature type="domain" description="Arginine repressor C-terminal" evidence="10">
    <location>
        <begin position="79"/>
        <end position="145"/>
    </location>
</feature>
<evidence type="ECO:0000256" key="6">
    <source>
        <dbReference type="ARBA" id="ARBA00023163"/>
    </source>
</evidence>
<dbReference type="Gene3D" id="1.10.10.10">
    <property type="entry name" value="Winged helix-like DNA-binding domain superfamily/Winged helix DNA-binding domain"/>
    <property type="match status" value="1"/>
</dbReference>
<dbReference type="InterPro" id="IPR001669">
    <property type="entry name" value="Arg_repress"/>
</dbReference>
<evidence type="ECO:0000256" key="5">
    <source>
        <dbReference type="ARBA" id="ARBA00023125"/>
    </source>
</evidence>
<keyword evidence="12" id="KW-1185">Reference proteome</keyword>
<dbReference type="RefSeq" id="WP_186833036.1">
    <property type="nucleotide sequence ID" value="NZ_JAEQMG010000048.1"/>
</dbReference>
<evidence type="ECO:0000313" key="11">
    <source>
        <dbReference type="EMBL" id="MBK6088105.1"/>
    </source>
</evidence>
<dbReference type="Pfam" id="PF01316">
    <property type="entry name" value="Arg_repressor"/>
    <property type="match status" value="1"/>
</dbReference>
<evidence type="ECO:0000256" key="4">
    <source>
        <dbReference type="ARBA" id="ARBA00023015"/>
    </source>
</evidence>
<dbReference type="GO" id="GO:0034618">
    <property type="term" value="F:arginine binding"/>
    <property type="evidence" value="ECO:0007669"/>
    <property type="project" value="InterPro"/>
</dbReference>
<reference evidence="11" key="1">
    <citation type="submission" date="2021-01" db="EMBL/GenBank/DDBJ databases">
        <title>Genome public.</title>
        <authorList>
            <person name="Liu C."/>
            <person name="Sun Q."/>
        </authorList>
    </citation>
    <scope>NUCLEOTIDE SEQUENCE</scope>
    <source>
        <strain evidence="11">M6</strain>
    </source>
</reference>
<dbReference type="Pfam" id="PF02863">
    <property type="entry name" value="Arg_repressor_C"/>
    <property type="match status" value="1"/>
</dbReference>
<sequence length="149" mass="16588">MKTTRHNKILELINKYPITTQEELIDYLRKEGYDVTQSTVSRDIKQLRLTKTLLPDGKYRYQASPSSEKGAKNNFRTIFSSSVISVDNAANIVVVKTFSGMAQAACAALDMMSFDMVLGTLAGEDTILVICKDAEQAVVCCEEFKTFLS</sequence>
<keyword evidence="6 7" id="KW-0804">Transcription</keyword>
<comment type="caution">
    <text evidence="11">The sequence shown here is derived from an EMBL/GenBank/DDBJ whole genome shotgun (WGS) entry which is preliminary data.</text>
</comment>
<protein>
    <recommendedName>
        <fullName evidence="7 8">Arginine repressor</fullName>
    </recommendedName>
</protein>
<dbReference type="HAMAP" id="MF_00173">
    <property type="entry name" value="Arg_repressor"/>
    <property type="match status" value="1"/>
</dbReference>
<dbReference type="Proteomes" id="UP000633365">
    <property type="component" value="Unassembled WGS sequence"/>
</dbReference>
<dbReference type="InterPro" id="IPR036388">
    <property type="entry name" value="WH-like_DNA-bd_sf"/>
</dbReference>
<dbReference type="PANTHER" id="PTHR34471">
    <property type="entry name" value="ARGININE REPRESSOR"/>
    <property type="match status" value="1"/>
</dbReference>
<dbReference type="GO" id="GO:0003677">
    <property type="term" value="F:DNA binding"/>
    <property type="evidence" value="ECO:0007669"/>
    <property type="project" value="UniProtKB-KW"/>
</dbReference>
<dbReference type="GO" id="GO:0005737">
    <property type="term" value="C:cytoplasm"/>
    <property type="evidence" value="ECO:0007669"/>
    <property type="project" value="UniProtKB-SubCell"/>
</dbReference>
<evidence type="ECO:0000256" key="1">
    <source>
        <dbReference type="ARBA" id="ARBA00004496"/>
    </source>
</evidence>
<dbReference type="PANTHER" id="PTHR34471:SF1">
    <property type="entry name" value="ARGININE REPRESSOR"/>
    <property type="match status" value="1"/>
</dbReference>
<keyword evidence="7" id="KW-0028">Amino-acid biosynthesis</keyword>
<dbReference type="NCBIfam" id="TIGR01529">
    <property type="entry name" value="argR_whole"/>
    <property type="match status" value="1"/>
</dbReference>
<proteinExistence type="inferred from homology"/>
<evidence type="ECO:0000256" key="8">
    <source>
        <dbReference type="NCBIfam" id="TIGR01529"/>
    </source>
</evidence>
<comment type="subcellular location">
    <subcellularLocation>
        <location evidence="1 7">Cytoplasm</location>
    </subcellularLocation>
</comment>
<keyword evidence="4 7" id="KW-0805">Transcription regulation</keyword>
<dbReference type="AlphaFoldDB" id="A0A934U070"/>
<dbReference type="Gene3D" id="3.30.1360.40">
    <property type="match status" value="1"/>
</dbReference>
<dbReference type="GO" id="GO:0003700">
    <property type="term" value="F:DNA-binding transcription factor activity"/>
    <property type="evidence" value="ECO:0007669"/>
    <property type="project" value="UniProtKB-UniRule"/>
</dbReference>
<dbReference type="GO" id="GO:1900079">
    <property type="term" value="P:regulation of arginine biosynthetic process"/>
    <property type="evidence" value="ECO:0007669"/>
    <property type="project" value="UniProtKB-UniRule"/>
</dbReference>
<dbReference type="SUPFAM" id="SSF46785">
    <property type="entry name" value="Winged helix' DNA-binding domain"/>
    <property type="match status" value="1"/>
</dbReference>
<dbReference type="InterPro" id="IPR036390">
    <property type="entry name" value="WH_DNA-bd_sf"/>
</dbReference>
<dbReference type="GO" id="GO:0006526">
    <property type="term" value="P:L-arginine biosynthetic process"/>
    <property type="evidence" value="ECO:0007669"/>
    <property type="project" value="UniProtKB-KW"/>
</dbReference>
<keyword evidence="7" id="KW-0055">Arginine biosynthesis</keyword>
<dbReference type="EMBL" id="JAEQMG010000048">
    <property type="protein sequence ID" value="MBK6088105.1"/>
    <property type="molecule type" value="Genomic_DNA"/>
</dbReference>
<gene>
    <name evidence="7 11" type="primary">argR</name>
    <name evidence="11" type="ORF">JKK62_05470</name>
</gene>
<keyword evidence="5 7" id="KW-0238">DNA-binding</keyword>
<comment type="pathway">
    <text evidence="7">Amino-acid biosynthesis; L-arginine biosynthesis [regulation].</text>
</comment>
<evidence type="ECO:0000256" key="7">
    <source>
        <dbReference type="HAMAP-Rule" id="MF_00173"/>
    </source>
</evidence>
<dbReference type="PRINTS" id="PR01467">
    <property type="entry name" value="ARGREPRESSOR"/>
</dbReference>
<dbReference type="GO" id="GO:0051259">
    <property type="term" value="P:protein complex oligomerization"/>
    <property type="evidence" value="ECO:0007669"/>
    <property type="project" value="InterPro"/>
</dbReference>
<evidence type="ECO:0000256" key="2">
    <source>
        <dbReference type="ARBA" id="ARBA00008316"/>
    </source>
</evidence>
<comment type="similarity">
    <text evidence="2 7">Belongs to the ArgR family.</text>
</comment>
<dbReference type="SUPFAM" id="SSF55252">
    <property type="entry name" value="C-terminal domain of arginine repressor"/>
    <property type="match status" value="1"/>
</dbReference>
<dbReference type="InterPro" id="IPR036251">
    <property type="entry name" value="Arg_repress_C_sf"/>
</dbReference>
<name>A0A934U070_9FIRM</name>
<keyword evidence="7" id="KW-0678">Repressor</keyword>
<accession>A0A934U070</accession>
<feature type="domain" description="Arginine repressor DNA-binding" evidence="9">
    <location>
        <begin position="2"/>
        <end position="62"/>
    </location>
</feature>
<dbReference type="InterPro" id="IPR020900">
    <property type="entry name" value="Arg_repress_DNA-bd"/>
</dbReference>
<comment type="function">
    <text evidence="7">Regulates arginine biosynthesis genes.</text>
</comment>